<name>A0A1M2UX88_MARNT</name>
<feature type="domain" description="ScoMcrA-like SRA" evidence="1">
    <location>
        <begin position="18"/>
        <end position="147"/>
    </location>
</feature>
<comment type="caution">
    <text evidence="2">The sequence shown here is derived from an EMBL/GenBank/DDBJ whole genome shotgun (WGS) entry which is preliminary data.</text>
</comment>
<accession>A0A1M2UX88</accession>
<dbReference type="RefSeq" id="WP_072676911.1">
    <property type="nucleotide sequence ID" value="NZ_MPKY01000001.1"/>
</dbReference>
<evidence type="ECO:0000313" key="2">
    <source>
        <dbReference type="EMBL" id="OJS99955.1"/>
    </source>
</evidence>
<keyword evidence="3" id="KW-1185">Reference proteome</keyword>
<dbReference type="Proteomes" id="UP000183986">
    <property type="component" value="Unassembled WGS sequence"/>
</dbReference>
<evidence type="ECO:0000313" key="3">
    <source>
        <dbReference type="Proteomes" id="UP000183986"/>
    </source>
</evidence>
<proteinExistence type="predicted"/>
<gene>
    <name evidence="2" type="ORF">BEE62_07530</name>
</gene>
<dbReference type="AlphaFoldDB" id="A0A1M2UX88"/>
<reference evidence="2" key="1">
    <citation type="submission" date="2016-11" db="EMBL/GenBank/DDBJ databases">
        <title>Draft Genome Sequence of Marinobacter hydrocarbonoclasticus strain STW2, a polyaromatic aromatic hydrocarbon degrading and denitrifying bacterium from rhizosphere of Seagrass Enhalus acodoides.</title>
        <authorList>
            <person name="Ling J."/>
            <person name="Dong J."/>
        </authorList>
    </citation>
    <scope>NUCLEOTIDE SEQUENCE [LARGE SCALE GENOMIC DNA]</scope>
    <source>
        <strain evidence="2">STW2</strain>
    </source>
</reference>
<dbReference type="EMBL" id="MPKY01000001">
    <property type="protein sequence ID" value="OJS99955.1"/>
    <property type="molecule type" value="Genomic_DNA"/>
</dbReference>
<dbReference type="InterPro" id="IPR058712">
    <property type="entry name" value="SRA_ScoMcrA"/>
</dbReference>
<protein>
    <recommendedName>
        <fullName evidence="1">ScoMcrA-like SRA domain-containing protein</fullName>
    </recommendedName>
</protein>
<dbReference type="OrthoDB" id="9802640at2"/>
<evidence type="ECO:0000259" key="1">
    <source>
        <dbReference type="Pfam" id="PF26348"/>
    </source>
</evidence>
<dbReference type="Pfam" id="PF26348">
    <property type="entry name" value="SRA_ScoMcrA"/>
    <property type="match status" value="1"/>
</dbReference>
<sequence length="308" mass="34939">MNILEKHFPDLKVGSTIKRSDLHEGIGGQTQSGISPSSVEKIVMLFSTPTAGEQYGYYDGWFQDGYFHYCGEGQDGDQIFQRGNKAILEHERLGKELHLFLGTSKGKPVSYEGQFKLVDYYETDGPDGKKGTGALRKVIKFRLKPLNRAPEYSKGLPVIPDETTTDTVPIENNHTERAYYTPAKVEVTAERKESSLVTKYVKWKKENGIILERLKIKPKGEEKPLFTDIFDHSDNLLIEAKGSTARESLRSAVGQLMDYERFIESKPRKAVLVPEMPRKDLLDYLKHCNIGVIYPSRDEFIEDLTQLG</sequence>
<organism evidence="2 3">
    <name type="scientific">Marinobacter nauticus</name>
    <name type="common">Marinobacter hydrocarbonoclasticus</name>
    <name type="synonym">Marinobacter aquaeolei</name>
    <dbReference type="NCBI Taxonomy" id="2743"/>
    <lineage>
        <taxon>Bacteria</taxon>
        <taxon>Pseudomonadati</taxon>
        <taxon>Pseudomonadota</taxon>
        <taxon>Gammaproteobacteria</taxon>
        <taxon>Pseudomonadales</taxon>
        <taxon>Marinobacteraceae</taxon>
        <taxon>Marinobacter</taxon>
    </lineage>
</organism>